<dbReference type="Pfam" id="PF01551">
    <property type="entry name" value="Peptidase_M23"/>
    <property type="match status" value="1"/>
</dbReference>
<dbReference type="eggNOG" id="COG0739">
    <property type="taxonomic scope" value="Bacteria"/>
</dbReference>
<dbReference type="Gene3D" id="3.10.350.10">
    <property type="entry name" value="LysM domain"/>
    <property type="match status" value="1"/>
</dbReference>
<dbReference type="EMBL" id="AQRA01000001">
    <property type="protein sequence ID" value="EZH75557.1"/>
    <property type="molecule type" value="Genomic_DNA"/>
</dbReference>
<dbReference type="OrthoDB" id="9805070at2"/>
<dbReference type="PROSITE" id="PS51782">
    <property type="entry name" value="LYSM"/>
    <property type="match status" value="1"/>
</dbReference>
<reference evidence="3 4" key="1">
    <citation type="submission" date="2014-04" db="EMBL/GenBank/DDBJ databases">
        <title>Aquimarina sp. 22II-S11-z7 Genome Sequencing.</title>
        <authorList>
            <person name="Lai Q."/>
        </authorList>
    </citation>
    <scope>NUCLEOTIDE SEQUENCE [LARGE SCALE GENOMIC DNA]</scope>
    <source>
        <strain evidence="3 4">22II-S11-z7</strain>
    </source>
</reference>
<evidence type="ECO:0000313" key="4">
    <source>
        <dbReference type="Proteomes" id="UP000023541"/>
    </source>
</evidence>
<dbReference type="SMART" id="SM00257">
    <property type="entry name" value="LysM"/>
    <property type="match status" value="1"/>
</dbReference>
<dbReference type="InterPro" id="IPR011055">
    <property type="entry name" value="Dup_hybrid_motif"/>
</dbReference>
<dbReference type="SUPFAM" id="SSF54106">
    <property type="entry name" value="LysM domain"/>
    <property type="match status" value="1"/>
</dbReference>
<gene>
    <name evidence="3" type="ORF">ATO12_01880</name>
</gene>
<dbReference type="PANTHER" id="PTHR21666:SF270">
    <property type="entry name" value="MUREIN HYDROLASE ACTIVATOR ENVC"/>
    <property type="match status" value="1"/>
</dbReference>
<dbReference type="AlphaFoldDB" id="A0A023BZQ9"/>
<feature type="chain" id="PRO_5001516158" description="LysM domain-containing protein" evidence="1">
    <location>
        <begin position="24"/>
        <end position="318"/>
    </location>
</feature>
<organism evidence="3 4">
    <name type="scientific">Aquimarina atlantica</name>
    <dbReference type="NCBI Taxonomy" id="1317122"/>
    <lineage>
        <taxon>Bacteria</taxon>
        <taxon>Pseudomonadati</taxon>
        <taxon>Bacteroidota</taxon>
        <taxon>Flavobacteriia</taxon>
        <taxon>Flavobacteriales</taxon>
        <taxon>Flavobacteriaceae</taxon>
        <taxon>Aquimarina</taxon>
    </lineage>
</organism>
<dbReference type="STRING" id="1317122.ATO12_01880"/>
<evidence type="ECO:0000313" key="3">
    <source>
        <dbReference type="EMBL" id="EZH75557.1"/>
    </source>
</evidence>
<keyword evidence="4" id="KW-1185">Reference proteome</keyword>
<name>A0A023BZQ9_9FLAO</name>
<dbReference type="Proteomes" id="UP000023541">
    <property type="component" value="Unassembled WGS sequence"/>
</dbReference>
<sequence>MFLIKKRLVFYFLIFSPFVMVVAQETLEQTENIPVDHKKLVVQGEIICLPIYPKKNSNYFPEENDLSENLEAYNTKWDNQQFNPYWNEELTFPFQLAFQDEDFSPPVDRKMVITSRYGWRRGRPHQGIDIDLQVGDSVKSILEGKIRYVGYHGGHGNTVVVRHYNGLETVYAHLSKSLVKENDEVKKGQIIGTGGVTGNARGSHLHLEVRYHGKSINPEYLFEFASDTKVRSDTLFVTKKWMTPRYHRSTRMSKIVIHKTMEDIARIKEEQKKIYTVRKGDTLHRIANKYGLAVSEICKTNSLKYNSVLKIGQQIIIN</sequence>
<dbReference type="GO" id="GO:0004222">
    <property type="term" value="F:metalloendopeptidase activity"/>
    <property type="evidence" value="ECO:0007669"/>
    <property type="project" value="TreeGrafter"/>
</dbReference>
<feature type="signal peptide" evidence="1">
    <location>
        <begin position="1"/>
        <end position="23"/>
    </location>
</feature>
<dbReference type="InterPro" id="IPR036779">
    <property type="entry name" value="LysM_dom_sf"/>
</dbReference>
<dbReference type="InterPro" id="IPR018392">
    <property type="entry name" value="LysM"/>
</dbReference>
<dbReference type="Pfam" id="PF01476">
    <property type="entry name" value="LysM"/>
    <property type="match status" value="1"/>
</dbReference>
<dbReference type="Gene3D" id="2.70.70.10">
    <property type="entry name" value="Glucose Permease (Domain IIA)"/>
    <property type="match status" value="1"/>
</dbReference>
<accession>A0A023BZQ9</accession>
<dbReference type="SUPFAM" id="SSF51261">
    <property type="entry name" value="Duplicated hybrid motif"/>
    <property type="match status" value="1"/>
</dbReference>
<dbReference type="CDD" id="cd12797">
    <property type="entry name" value="M23_peptidase"/>
    <property type="match status" value="1"/>
</dbReference>
<feature type="domain" description="LysM" evidence="2">
    <location>
        <begin position="273"/>
        <end position="317"/>
    </location>
</feature>
<dbReference type="PANTHER" id="PTHR21666">
    <property type="entry name" value="PEPTIDASE-RELATED"/>
    <property type="match status" value="1"/>
</dbReference>
<protein>
    <recommendedName>
        <fullName evidence="2">LysM domain-containing protein</fullName>
    </recommendedName>
</protein>
<proteinExistence type="predicted"/>
<dbReference type="CDD" id="cd00118">
    <property type="entry name" value="LysM"/>
    <property type="match status" value="1"/>
</dbReference>
<evidence type="ECO:0000256" key="1">
    <source>
        <dbReference type="SAM" id="SignalP"/>
    </source>
</evidence>
<comment type="caution">
    <text evidence="3">The sequence shown here is derived from an EMBL/GenBank/DDBJ whole genome shotgun (WGS) entry which is preliminary data.</text>
</comment>
<dbReference type="InterPro" id="IPR050570">
    <property type="entry name" value="Cell_wall_metabolism_enzyme"/>
</dbReference>
<evidence type="ECO:0000259" key="2">
    <source>
        <dbReference type="PROSITE" id="PS51782"/>
    </source>
</evidence>
<keyword evidence="1" id="KW-0732">Signal</keyword>
<dbReference type="InterPro" id="IPR016047">
    <property type="entry name" value="M23ase_b-sheet_dom"/>
</dbReference>